<evidence type="ECO:0000313" key="3">
    <source>
        <dbReference type="Proteomes" id="UP000445000"/>
    </source>
</evidence>
<proteinExistence type="predicted"/>
<feature type="compositionally biased region" description="Low complexity" evidence="1">
    <location>
        <begin position="676"/>
        <end position="692"/>
    </location>
</feature>
<gene>
    <name evidence="2" type="ORF">GCM10011487_61020</name>
</gene>
<accession>A0A829YMN0</accession>
<dbReference type="RefSeq" id="WP_161815718.1">
    <property type="nucleotide sequence ID" value="NZ_BLJN01000008.1"/>
</dbReference>
<evidence type="ECO:0000256" key="1">
    <source>
        <dbReference type="SAM" id="MobiDB-lite"/>
    </source>
</evidence>
<organism evidence="2 3">
    <name type="scientific">Steroidobacter agaridevorans</name>
    <dbReference type="NCBI Taxonomy" id="2695856"/>
    <lineage>
        <taxon>Bacteria</taxon>
        <taxon>Pseudomonadati</taxon>
        <taxon>Pseudomonadota</taxon>
        <taxon>Gammaproteobacteria</taxon>
        <taxon>Steroidobacterales</taxon>
        <taxon>Steroidobacteraceae</taxon>
        <taxon>Steroidobacter</taxon>
    </lineage>
</organism>
<feature type="region of interest" description="Disordered" evidence="1">
    <location>
        <begin position="548"/>
        <end position="581"/>
    </location>
</feature>
<feature type="compositionally biased region" description="Pro residues" evidence="1">
    <location>
        <begin position="556"/>
        <end position="572"/>
    </location>
</feature>
<name>A0A829YMN0_9GAMM</name>
<dbReference type="SUPFAM" id="SSF52266">
    <property type="entry name" value="SGNH hydrolase"/>
    <property type="match status" value="1"/>
</dbReference>
<dbReference type="AlphaFoldDB" id="A0A829YMN0"/>
<sequence length="728" mass="75605">MQRTIGAPVWLALGAIALQWSSIGSAQQAYPSFRDLDFFYSQQPQIFQALWQTAQSRTIRIAVLGDSQETSPGSHGYRYIPLLNYEMWKRFGNAPETPVVGCFYHGNSGPATWLLAGQCATPGPTATRLDASQILPNAYPMAFSTLNGTTNITGGTRGQLTMLRHDASGVDPSTDIPTDVSYFNTSGRVKARIYAATHPESGEIAYRARPNASSSVSYAAAVTTTGTLALGLRSSSFAIKSGETSPLEFNGTNYLQLEVSGSNDAALTDLIGLRFVNETHPEGVVIDNFSLGGYTASRFSSSHADAGPMFAAFGFHAAVIHYGANEGGSIAAARFKSDISAVISRVRAWVGDASFPIILVADVYQSTLTPAQMAEYDQYVGAQFAIAQSDANVMVINARRLTEDIGWNATSGQSDQFLADGIHYTGLGAQSLSAAVIAAMMGEIHVSGCPSDPGAVTLQSSMTLVIDVGGATACTNHGRLIVAQALTLHEPALKVQLKNGFIPAIGDRFKLLAFDSIAGEFATLTLPTLPSGRSWDTDELYTNGTISVVDASTPTTPDPPDPPDLPATPPPTISVSSGGSQTITLPNSPAPISFTLNGSGALSVTASSSNATMLPDVAISISSGCGSTTLDCTMTLVPGSAQTGSTTVSLTVRDTHGQSATASVTLEIKAATPTEPGTGNASGPGSASSGNQRSGGGGGLDLLTLLVLALLAMTGAPSHARRRTMSHS</sequence>
<keyword evidence="3" id="KW-1185">Reference proteome</keyword>
<evidence type="ECO:0000313" key="2">
    <source>
        <dbReference type="EMBL" id="GFE84102.1"/>
    </source>
</evidence>
<dbReference type="Proteomes" id="UP000445000">
    <property type="component" value="Unassembled WGS sequence"/>
</dbReference>
<protein>
    <submittedName>
        <fullName evidence="2">Uncharacterized protein</fullName>
    </submittedName>
</protein>
<reference evidence="3" key="1">
    <citation type="submission" date="2020-01" db="EMBL/GenBank/DDBJ databases">
        <title>'Steroidobacter agaridevorans' sp. nov., agar-degrading bacteria isolated from rhizosphere soils.</title>
        <authorList>
            <person name="Ikenaga M."/>
            <person name="Kataoka M."/>
            <person name="Murouchi A."/>
            <person name="Katsuragi S."/>
            <person name="Sakai M."/>
        </authorList>
    </citation>
    <scope>NUCLEOTIDE SEQUENCE [LARGE SCALE GENOMIC DNA]</scope>
    <source>
        <strain evidence="3">YU21-B</strain>
    </source>
</reference>
<dbReference type="Gene3D" id="3.40.50.1110">
    <property type="entry name" value="SGNH hydrolase"/>
    <property type="match status" value="1"/>
</dbReference>
<comment type="caution">
    <text evidence="2">The sequence shown here is derived from an EMBL/GenBank/DDBJ whole genome shotgun (WGS) entry which is preliminary data.</text>
</comment>
<dbReference type="EMBL" id="BLJN01000008">
    <property type="protein sequence ID" value="GFE84102.1"/>
    <property type="molecule type" value="Genomic_DNA"/>
</dbReference>
<dbReference type="GO" id="GO:0016788">
    <property type="term" value="F:hydrolase activity, acting on ester bonds"/>
    <property type="evidence" value="ECO:0007669"/>
    <property type="project" value="UniProtKB-ARBA"/>
</dbReference>
<dbReference type="InterPro" id="IPR036514">
    <property type="entry name" value="SGNH_hydro_sf"/>
</dbReference>
<feature type="region of interest" description="Disordered" evidence="1">
    <location>
        <begin position="672"/>
        <end position="695"/>
    </location>
</feature>
<dbReference type="CDD" id="cd00229">
    <property type="entry name" value="SGNH_hydrolase"/>
    <property type="match status" value="1"/>
</dbReference>